<dbReference type="InterPro" id="IPR011006">
    <property type="entry name" value="CheY-like_superfamily"/>
</dbReference>
<evidence type="ECO:0000259" key="3">
    <source>
        <dbReference type="PROSITE" id="PS50110"/>
    </source>
</evidence>
<dbReference type="OrthoDB" id="673187at2"/>
<feature type="domain" description="Response regulatory" evidence="3">
    <location>
        <begin position="6"/>
        <end position="126"/>
    </location>
</feature>
<protein>
    <submittedName>
        <fullName evidence="4">Response regulator receiver protein</fullName>
    </submittedName>
</protein>
<keyword evidence="1 2" id="KW-0597">Phosphoprotein</keyword>
<evidence type="ECO:0000313" key="4">
    <source>
        <dbReference type="EMBL" id="CCH52010.1"/>
    </source>
</evidence>
<dbReference type="InterPro" id="IPR001789">
    <property type="entry name" value="Sig_transdc_resp-reg_receiver"/>
</dbReference>
<evidence type="ECO:0000256" key="1">
    <source>
        <dbReference type="ARBA" id="ARBA00022553"/>
    </source>
</evidence>
<dbReference type="STRING" id="1185876.BN8_00977"/>
<dbReference type="eggNOG" id="COG0784">
    <property type="taxonomic scope" value="Bacteria"/>
</dbReference>
<feature type="modified residue" description="4-aspartylphosphate" evidence="2">
    <location>
        <position position="59"/>
    </location>
</feature>
<dbReference type="PANTHER" id="PTHR44591">
    <property type="entry name" value="STRESS RESPONSE REGULATOR PROTEIN 1"/>
    <property type="match status" value="1"/>
</dbReference>
<dbReference type="PROSITE" id="PS50110">
    <property type="entry name" value="RESPONSE_REGULATORY"/>
    <property type="match status" value="1"/>
</dbReference>
<reference evidence="4 5" key="1">
    <citation type="journal article" date="2012" name="J. Bacteriol.">
        <title>Genome Sequence of the Filamentous Bacterium Fibrisoma limi BUZ 3T.</title>
        <authorList>
            <person name="Filippini M."/>
            <person name="Qi W."/>
            <person name="Jaenicke S."/>
            <person name="Goesmann A."/>
            <person name="Smits T.H."/>
            <person name="Bagheri H.C."/>
        </authorList>
    </citation>
    <scope>NUCLEOTIDE SEQUENCE [LARGE SCALE GENOMIC DNA]</scope>
    <source>
        <strain evidence="5">BUZ 3T</strain>
    </source>
</reference>
<comment type="caution">
    <text evidence="4">The sequence shown here is derived from an EMBL/GenBank/DDBJ whole genome shotgun (WGS) entry which is preliminary data.</text>
</comment>
<dbReference type="SUPFAM" id="SSF52172">
    <property type="entry name" value="CheY-like"/>
    <property type="match status" value="1"/>
</dbReference>
<dbReference type="InterPro" id="IPR050595">
    <property type="entry name" value="Bact_response_regulator"/>
</dbReference>
<sequence length="136" mass="15623">MKILKYICIVDDQADLRFLLQKLFALSYPNHPVRLFENGQALLNELAHAEVLPALILMDRHMPILDGYQTLIQLKQHETYQPIPVVMMSAEASLAEVRALYRAGTNSFVRKQVDFGAQMEMVSQVGKYWLETNQTE</sequence>
<dbReference type="SMART" id="SM00448">
    <property type="entry name" value="REC"/>
    <property type="match status" value="1"/>
</dbReference>
<dbReference type="AlphaFoldDB" id="I2GDN6"/>
<keyword evidence="5" id="KW-1185">Reference proteome</keyword>
<dbReference type="Pfam" id="PF00072">
    <property type="entry name" value="Response_reg"/>
    <property type="match status" value="1"/>
</dbReference>
<dbReference type="EMBL" id="CAIT01000004">
    <property type="protein sequence ID" value="CCH52010.1"/>
    <property type="molecule type" value="Genomic_DNA"/>
</dbReference>
<dbReference type="Proteomes" id="UP000009309">
    <property type="component" value="Unassembled WGS sequence"/>
</dbReference>
<evidence type="ECO:0000256" key="2">
    <source>
        <dbReference type="PROSITE-ProRule" id="PRU00169"/>
    </source>
</evidence>
<proteinExistence type="predicted"/>
<dbReference type="RefSeq" id="WP_009280596.1">
    <property type="nucleotide sequence ID" value="NZ_CAIT01000004.1"/>
</dbReference>
<organism evidence="4 5">
    <name type="scientific">Fibrisoma limi BUZ 3</name>
    <dbReference type="NCBI Taxonomy" id="1185876"/>
    <lineage>
        <taxon>Bacteria</taxon>
        <taxon>Pseudomonadati</taxon>
        <taxon>Bacteroidota</taxon>
        <taxon>Cytophagia</taxon>
        <taxon>Cytophagales</taxon>
        <taxon>Spirosomataceae</taxon>
        <taxon>Fibrisoma</taxon>
    </lineage>
</organism>
<evidence type="ECO:0000313" key="5">
    <source>
        <dbReference type="Proteomes" id="UP000009309"/>
    </source>
</evidence>
<dbReference type="PANTHER" id="PTHR44591:SF3">
    <property type="entry name" value="RESPONSE REGULATORY DOMAIN-CONTAINING PROTEIN"/>
    <property type="match status" value="1"/>
</dbReference>
<gene>
    <name evidence="4" type="ORF">BN8_00977</name>
</gene>
<dbReference type="GO" id="GO:0000160">
    <property type="term" value="P:phosphorelay signal transduction system"/>
    <property type="evidence" value="ECO:0007669"/>
    <property type="project" value="InterPro"/>
</dbReference>
<accession>I2GDN6</accession>
<name>I2GDN6_9BACT</name>
<dbReference type="Gene3D" id="3.40.50.2300">
    <property type="match status" value="1"/>
</dbReference>